<feature type="binding site" evidence="9">
    <location>
        <position position="270"/>
    </location>
    <ligand>
        <name>substrate</name>
    </ligand>
</feature>
<dbReference type="NCBIfam" id="NF010177">
    <property type="entry name" value="PRK13656.1"/>
    <property type="match status" value="1"/>
</dbReference>
<sequence length="448" mass="49020">MPPALDRKPDALHYTRVPFRDTAGGVCVAWPPDTTGALPDEVDKLIIHPKVRGFICTTTHPQGCELNVRDQIEATRARGVRTDGPKKVLVIGASSGYGLAARITAAFGFGADTLGVFFEKPGTETKPGTAGYYNAAAFDKFAKQAGLYSRSINGDAFSDEARAQAIELIKNEMGGQVDLVVYSLASPVRKLPSTGEVKRSALKPIGEPYTSTAIDTNKDTIIQASIEPASEQEVEDTVTVMGGQDWELWIDALEQAGVLAPAARTVAFSYIGTAITWPIYWHGALGQAKVDLDNTAQRLDARLKKLNGGGANVAVLKSVVTQASAAIPVMPLYLSMVFKIMKDKGLHEGTIEQLNRLFRDALYREDGQPAVTDEEQRLRFDDWELRDEVQDACKALWPQVTTENLFQLTDYAGYKHEFLKLFGFERKDVDYDADVSPAVQFDVIELQG</sequence>
<keyword evidence="3 9" id="KW-0276">Fatty acid metabolism</keyword>
<feature type="binding site" evidence="9">
    <location>
        <begin position="184"/>
        <end position="185"/>
    </location>
    <ligand>
        <name>NAD(+)</name>
        <dbReference type="ChEBI" id="CHEBI:57540"/>
    </ligand>
</feature>
<evidence type="ECO:0000256" key="9">
    <source>
        <dbReference type="HAMAP-Rule" id="MF_01838"/>
    </source>
</evidence>
<feature type="binding site" evidence="9">
    <location>
        <begin position="319"/>
        <end position="321"/>
    </location>
    <ligand>
        <name>NAD(+)</name>
        <dbReference type="ChEBI" id="CHEBI:57540"/>
    </ligand>
</feature>
<evidence type="ECO:0000256" key="7">
    <source>
        <dbReference type="ARBA" id="ARBA00023160"/>
    </source>
</evidence>
<dbReference type="HAMAP" id="MF_01838">
    <property type="entry name" value="FabV_reductase"/>
    <property type="match status" value="1"/>
</dbReference>
<dbReference type="Pfam" id="PF07055">
    <property type="entry name" value="Eno-Rase_FAD_bd"/>
    <property type="match status" value="1"/>
</dbReference>
<dbReference type="Gene3D" id="3.40.50.720">
    <property type="entry name" value="NAD(P)-binding Rossmann-like Domain"/>
    <property type="match status" value="1"/>
</dbReference>
<evidence type="ECO:0000259" key="10">
    <source>
        <dbReference type="Pfam" id="PF07055"/>
    </source>
</evidence>
<dbReference type="Proteomes" id="UP000717995">
    <property type="component" value="Unassembled WGS sequence"/>
</dbReference>
<evidence type="ECO:0000259" key="12">
    <source>
        <dbReference type="Pfam" id="PF12242"/>
    </source>
</evidence>
<evidence type="ECO:0000313" key="13">
    <source>
        <dbReference type="EMBL" id="MBM7062891.1"/>
    </source>
</evidence>
<evidence type="ECO:0000256" key="3">
    <source>
        <dbReference type="ARBA" id="ARBA00022832"/>
    </source>
</evidence>
<dbReference type="EC" id="1.3.1.9" evidence="9"/>
<feature type="binding site" evidence="9">
    <location>
        <begin position="118"/>
        <end position="119"/>
    </location>
    <ligand>
        <name>NAD(+)</name>
        <dbReference type="ChEBI" id="CHEBI:57540"/>
    </ligand>
</feature>
<gene>
    <name evidence="9" type="primary">fabV</name>
    <name evidence="13" type="ORF">JQX08_19420</name>
</gene>
<feature type="domain" description="Trans-2-enoyl-CoA reductase catalytic" evidence="11">
    <location>
        <begin position="126"/>
        <end position="363"/>
    </location>
</feature>
<proteinExistence type="inferred from homology"/>
<protein>
    <recommendedName>
        <fullName evidence="9">Enoyl-[acyl-carrier-protein] reductase [NADH]</fullName>
        <shortName evidence="9">ENR</shortName>
        <ecNumber evidence="9">1.3.1.9</ecNumber>
    </recommendedName>
</protein>
<dbReference type="PANTHER" id="PTHR37480">
    <property type="entry name" value="ENOYL-[ACYL-CARRIER-PROTEIN] REDUCTASE [NADH]"/>
    <property type="match status" value="1"/>
</dbReference>
<name>A0ABS2IIK3_9GAMM</name>
<comment type="catalytic activity">
    <reaction evidence="9">
        <text>a 2,3-saturated acyl-[ACP] + NAD(+) = a (2E)-enoyl-[ACP] + NADH + H(+)</text>
        <dbReference type="Rhea" id="RHEA:10240"/>
        <dbReference type="Rhea" id="RHEA-COMP:9925"/>
        <dbReference type="Rhea" id="RHEA-COMP:9926"/>
        <dbReference type="ChEBI" id="CHEBI:15378"/>
        <dbReference type="ChEBI" id="CHEBI:57540"/>
        <dbReference type="ChEBI" id="CHEBI:57945"/>
        <dbReference type="ChEBI" id="CHEBI:78784"/>
        <dbReference type="ChEBI" id="CHEBI:78785"/>
        <dbReference type="EC" id="1.3.1.9"/>
    </reaction>
</comment>
<keyword evidence="6 9" id="KW-0443">Lipid metabolism</keyword>
<keyword evidence="2 9" id="KW-0444">Lipid biosynthesis</keyword>
<dbReference type="PANTHER" id="PTHR37480:SF1">
    <property type="entry name" value="ENOYL-[ACYL-CARRIER-PROTEIN] REDUCTASE [NADH]"/>
    <property type="match status" value="1"/>
</dbReference>
<comment type="catalytic activity">
    <reaction evidence="8">
        <text>a 2,3-saturated acyl-CoA + NAD(+) = a (2E)-enoyl-CoA + NADH + H(+)</text>
        <dbReference type="Rhea" id="RHEA:18177"/>
        <dbReference type="ChEBI" id="CHEBI:15378"/>
        <dbReference type="ChEBI" id="CHEBI:57540"/>
        <dbReference type="ChEBI" id="CHEBI:57945"/>
        <dbReference type="ChEBI" id="CHEBI:58856"/>
        <dbReference type="ChEBI" id="CHEBI:65111"/>
        <dbReference type="EC" id="1.3.1.44"/>
    </reaction>
</comment>
<keyword evidence="4 9" id="KW-0560">Oxidoreductase</keyword>
<feature type="active site" description="Proton donor" evidence="9">
    <location>
        <position position="280"/>
    </location>
</feature>
<evidence type="ECO:0000256" key="5">
    <source>
        <dbReference type="ARBA" id="ARBA00023027"/>
    </source>
</evidence>
<evidence type="ECO:0000256" key="2">
    <source>
        <dbReference type="ARBA" id="ARBA00022516"/>
    </source>
</evidence>
<keyword evidence="7 9" id="KW-0275">Fatty acid biosynthesis</keyword>
<feature type="domain" description="Trans-2-enoyl-CoA reductase-like NAD(P)H binding" evidence="12">
    <location>
        <begin position="46"/>
        <end position="124"/>
    </location>
</feature>
<keyword evidence="5 9" id="KW-0520">NAD</keyword>
<dbReference type="EMBL" id="JAFEUP010000006">
    <property type="protein sequence ID" value="MBM7062891.1"/>
    <property type="molecule type" value="Genomic_DNA"/>
</dbReference>
<evidence type="ECO:0000256" key="8">
    <source>
        <dbReference type="ARBA" id="ARBA00048302"/>
    </source>
</evidence>
<dbReference type="InterPro" id="IPR024910">
    <property type="entry name" value="Enoyl-CoA_Rdtase_cat_dom"/>
</dbReference>
<feature type="site" description="Plays an important role in discriminating NADH against NADPH" evidence="9">
    <location>
        <position position="119"/>
    </location>
</feature>
<evidence type="ECO:0000256" key="6">
    <source>
        <dbReference type="ARBA" id="ARBA00023098"/>
    </source>
</evidence>
<evidence type="ECO:0000256" key="4">
    <source>
        <dbReference type="ARBA" id="ARBA00023002"/>
    </source>
</evidence>
<evidence type="ECO:0000259" key="11">
    <source>
        <dbReference type="Pfam" id="PF12241"/>
    </source>
</evidence>
<comment type="pathway">
    <text evidence="9">Lipid metabolism; fatty acid biosynthesis.</text>
</comment>
<organism evidence="13 14">
    <name type="scientific">Zestomonas insulae</name>
    <dbReference type="NCBI Taxonomy" id="2809017"/>
    <lineage>
        <taxon>Bacteria</taxon>
        <taxon>Pseudomonadati</taxon>
        <taxon>Pseudomonadota</taxon>
        <taxon>Gammaproteobacteria</taxon>
        <taxon>Pseudomonadales</taxon>
        <taxon>Pseudomonadaceae</taxon>
        <taxon>Zestomonas</taxon>
    </lineage>
</organism>
<comment type="caution">
    <text evidence="13">The sequence shown here is derived from an EMBL/GenBank/DDBJ whole genome shotgun (WGS) entry which is preliminary data.</text>
</comment>
<accession>A0ABS2IIK3</accession>
<comment type="similarity">
    <text evidence="9">Belongs to the TER reductase family.</text>
</comment>
<feature type="binding site" evidence="9">
    <location>
        <begin position="92"/>
        <end position="97"/>
    </location>
    <ligand>
        <name>NAD(+)</name>
        <dbReference type="ChEBI" id="CHEBI:57540"/>
    </ligand>
</feature>
<dbReference type="InterPro" id="IPR050048">
    <property type="entry name" value="FabV-like_NADH_b"/>
</dbReference>
<feature type="binding site" evidence="9">
    <location>
        <begin position="155"/>
        <end position="156"/>
    </location>
    <ligand>
        <name>NAD(+)</name>
        <dbReference type="ChEBI" id="CHEBI:57540"/>
    </ligand>
</feature>
<comment type="function">
    <text evidence="9">Involved in the final reduction of the elongation cycle of fatty acid synthesis (FAS II). Catalyzes the reduction of a carbon-carbon double bond in an enoyl moiety that is covalently linked to an acyl carrier protein (ACP).</text>
</comment>
<dbReference type="NCBIfam" id="NF043048">
    <property type="entry name" value="EnoyACPredFabV"/>
    <property type="match status" value="1"/>
</dbReference>
<dbReference type="InterPro" id="IPR024906">
    <property type="entry name" value="Eno_Rdtase_FAD-bd_dom"/>
</dbReference>
<dbReference type="InterPro" id="IPR010758">
    <property type="entry name" value="Trans-2-enoyl-CoA_reductase"/>
</dbReference>
<reference evidence="13 14" key="1">
    <citation type="submission" date="2021-02" db="EMBL/GenBank/DDBJ databases">
        <authorList>
            <person name="Lee D.-H."/>
        </authorList>
    </citation>
    <scope>NUCLEOTIDE SEQUENCE [LARGE SCALE GENOMIC DNA]</scope>
    <source>
        <strain evidence="13 14">UL073</strain>
    </source>
</reference>
<dbReference type="Pfam" id="PF12242">
    <property type="entry name" value="Eno-Rase_NADH_b"/>
    <property type="match status" value="1"/>
</dbReference>
<keyword evidence="14" id="KW-1185">Reference proteome</keyword>
<evidence type="ECO:0000256" key="1">
    <source>
        <dbReference type="ARBA" id="ARBA00011245"/>
    </source>
</evidence>
<feature type="domain" description="Enoyl reductase FAD binding" evidence="10">
    <location>
        <begin position="372"/>
        <end position="435"/>
    </location>
</feature>
<dbReference type="Pfam" id="PF12241">
    <property type="entry name" value="Enoyl_reductase"/>
    <property type="match status" value="1"/>
</dbReference>
<comment type="subunit">
    <text evidence="1 9">Monomer.</text>
</comment>
<evidence type="ECO:0000313" key="14">
    <source>
        <dbReference type="Proteomes" id="UP000717995"/>
    </source>
</evidence>
<feature type="binding site" evidence="9">
    <location>
        <position position="289"/>
    </location>
    <ligand>
        <name>NAD(+)</name>
        <dbReference type="ChEBI" id="CHEBI:57540"/>
    </ligand>
</feature>